<sequence length="356" mass="39709">MWKPANAKHHAGVQSSEDTLVHILLAPNAIVKYHMTTGPRYIIPVTYVGLSPGGIELEDGHRYEDIRQAHVNKILPLGAQKSIPGYHFQKPNPLDTDYLPSDPVSQALLGLVSWNSPVQASTSASVKKSSYLERMYMEKSMFRTMETSSPSLERVIPPTPDMEFGNITCEESNDLTDTPLSDNEIKLLKQEWAGMSGTKFIQQRISSCGSSTSTIDPSLQLSHISQTPSPFSQAVEAVQPIRKQPGSMRNTAIAPINRQHPYNVPSQPESITTGEEFELSIFFSNSSVLSEEELELPLLPSNNTRRSPRIRRPSTQSCEDTSQKRKPENVNFTDSPQQHRLLHKKRRAYVSSQSGI</sequence>
<name>A0A4S8QLI8_9HELO</name>
<evidence type="ECO:0000313" key="3">
    <source>
        <dbReference type="Proteomes" id="UP000308671"/>
    </source>
</evidence>
<dbReference type="EMBL" id="PQXL01000485">
    <property type="protein sequence ID" value="THV45460.1"/>
    <property type="molecule type" value="Genomic_DNA"/>
</dbReference>
<protein>
    <submittedName>
        <fullName evidence="2">Uncharacterized protein</fullName>
    </submittedName>
</protein>
<accession>A0A4S8QLI8</accession>
<evidence type="ECO:0000313" key="2">
    <source>
        <dbReference type="EMBL" id="THV45460.1"/>
    </source>
</evidence>
<reference evidence="2 3" key="1">
    <citation type="submission" date="2017-12" db="EMBL/GenBank/DDBJ databases">
        <title>Comparative genomics of Botrytis spp.</title>
        <authorList>
            <person name="Valero-Jimenez C.A."/>
            <person name="Tapia P."/>
            <person name="Veloso J."/>
            <person name="Silva-Moreno E."/>
            <person name="Staats M."/>
            <person name="Valdes J.H."/>
            <person name="Van Kan J.A.L."/>
        </authorList>
    </citation>
    <scope>NUCLEOTIDE SEQUENCE [LARGE SCALE GENOMIC DNA]</scope>
    <source>
        <strain evidence="2 3">MUCL435</strain>
    </source>
</reference>
<organism evidence="2 3">
    <name type="scientific">Botrytis galanthina</name>
    <dbReference type="NCBI Taxonomy" id="278940"/>
    <lineage>
        <taxon>Eukaryota</taxon>
        <taxon>Fungi</taxon>
        <taxon>Dikarya</taxon>
        <taxon>Ascomycota</taxon>
        <taxon>Pezizomycotina</taxon>
        <taxon>Leotiomycetes</taxon>
        <taxon>Helotiales</taxon>
        <taxon>Sclerotiniaceae</taxon>
        <taxon>Botrytis</taxon>
    </lineage>
</organism>
<gene>
    <name evidence="2" type="ORF">BGAL_0486g00060</name>
</gene>
<feature type="region of interest" description="Disordered" evidence="1">
    <location>
        <begin position="299"/>
        <end position="356"/>
    </location>
</feature>
<comment type="caution">
    <text evidence="2">The sequence shown here is derived from an EMBL/GenBank/DDBJ whole genome shotgun (WGS) entry which is preliminary data.</text>
</comment>
<evidence type="ECO:0000256" key="1">
    <source>
        <dbReference type="SAM" id="MobiDB-lite"/>
    </source>
</evidence>
<keyword evidence="3" id="KW-1185">Reference proteome</keyword>
<dbReference type="AlphaFoldDB" id="A0A4S8QLI8"/>
<dbReference type="Proteomes" id="UP000308671">
    <property type="component" value="Unassembled WGS sequence"/>
</dbReference>
<proteinExistence type="predicted"/>